<feature type="transmembrane region" description="Helical" evidence="1">
    <location>
        <begin position="360"/>
        <end position="387"/>
    </location>
</feature>
<gene>
    <name evidence="2" type="ORF">Daura_21730</name>
</gene>
<keyword evidence="1" id="KW-0812">Transmembrane</keyword>
<dbReference type="KEGG" id="daur:Daura_21730"/>
<feature type="transmembrane region" description="Helical" evidence="1">
    <location>
        <begin position="165"/>
        <end position="183"/>
    </location>
</feature>
<feature type="transmembrane region" description="Helical" evidence="1">
    <location>
        <begin position="210"/>
        <end position="232"/>
    </location>
</feature>
<feature type="transmembrane region" description="Helical" evidence="1">
    <location>
        <begin position="432"/>
        <end position="456"/>
    </location>
</feature>
<evidence type="ECO:0000256" key="1">
    <source>
        <dbReference type="SAM" id="Phobius"/>
    </source>
</evidence>
<keyword evidence="1" id="KW-1133">Transmembrane helix</keyword>
<dbReference type="Proteomes" id="UP001058003">
    <property type="component" value="Chromosome"/>
</dbReference>
<keyword evidence="1" id="KW-0472">Membrane</keyword>
<sequence length="503" mass="51047">MAALATSMTGTAAAVAGLYDTPAEIHSYAEAVTSGSALAAINGHVEGIDSLGGVIQDEFGFLASFLLPLLGIALIAGSTRREEASGRLEMVLGGRILRHQPVLAALMVAAAAILGTSALFATGLTLTGVPPAGSVLYSAALGALAFVFAGFAALLAQFVRHARGVYTGSLIALVAAYVLRGIGDTATGQLAWLSPLGWAEKTAPFADQRWWVLAVPATVGLAESGAAVWLAARRDVGSALVRGGTGPARANRFRRSPVGFALSMHLPAIAGWLAGGVLLTGMMGALARQFLNAMAGNPALTDAMGIGGDRPLDGFVAATQLYVALIGAGYLVQAGGTLRTEEAEGRLETRLGGTLPRARWLLAHGAVLGVGLVLVVVGSSLVLALATAWSVGDTAEVGGTMTAGLDYLPTQLVFGGIALALFGLWPRGFALAWAAFAVAAFIALLGPGLNLAPWILDLAPTTHVGNPPLGTVNATALATLTAVATGLTLCGLIGFHRRDIPRA</sequence>
<feature type="transmembrane region" description="Helical" evidence="1">
    <location>
        <begin position="101"/>
        <end position="123"/>
    </location>
</feature>
<dbReference type="AlphaFoldDB" id="A0A9Q9IN56"/>
<feature type="transmembrane region" description="Helical" evidence="1">
    <location>
        <begin position="135"/>
        <end position="158"/>
    </location>
</feature>
<protein>
    <submittedName>
        <fullName evidence="2">Uncharacterized protein</fullName>
    </submittedName>
</protein>
<feature type="transmembrane region" description="Helical" evidence="1">
    <location>
        <begin position="314"/>
        <end position="332"/>
    </location>
</feature>
<organism evidence="2 3">
    <name type="scientific">Dactylosporangium aurantiacum</name>
    <dbReference type="NCBI Taxonomy" id="35754"/>
    <lineage>
        <taxon>Bacteria</taxon>
        <taxon>Bacillati</taxon>
        <taxon>Actinomycetota</taxon>
        <taxon>Actinomycetes</taxon>
        <taxon>Micromonosporales</taxon>
        <taxon>Micromonosporaceae</taxon>
        <taxon>Dactylosporangium</taxon>
    </lineage>
</organism>
<evidence type="ECO:0000313" key="3">
    <source>
        <dbReference type="Proteomes" id="UP001058003"/>
    </source>
</evidence>
<name>A0A9Q9IN56_9ACTN</name>
<dbReference type="EMBL" id="CP073767">
    <property type="protein sequence ID" value="UWZ58561.1"/>
    <property type="molecule type" value="Genomic_DNA"/>
</dbReference>
<feature type="transmembrane region" description="Helical" evidence="1">
    <location>
        <begin position="258"/>
        <end position="287"/>
    </location>
</feature>
<feature type="transmembrane region" description="Helical" evidence="1">
    <location>
        <begin position="407"/>
        <end position="425"/>
    </location>
</feature>
<proteinExistence type="predicted"/>
<keyword evidence="3" id="KW-1185">Reference proteome</keyword>
<feature type="transmembrane region" description="Helical" evidence="1">
    <location>
        <begin position="476"/>
        <end position="495"/>
    </location>
</feature>
<evidence type="ECO:0000313" key="2">
    <source>
        <dbReference type="EMBL" id="UWZ58561.1"/>
    </source>
</evidence>
<accession>A0A9Q9IN56</accession>
<dbReference type="RefSeq" id="WP_260710530.1">
    <property type="nucleotide sequence ID" value="NZ_CP073767.1"/>
</dbReference>
<reference evidence="2" key="1">
    <citation type="submission" date="2021-04" db="EMBL/GenBank/DDBJ databases">
        <title>Dactylosporangium aurantiacum NRRL B-8018 full assembly.</title>
        <authorList>
            <person name="Hartkoorn R.C."/>
            <person name="Beaudoing E."/>
            <person name="Hot D."/>
        </authorList>
    </citation>
    <scope>NUCLEOTIDE SEQUENCE</scope>
    <source>
        <strain evidence="2">NRRL B-8018</strain>
    </source>
</reference>
<feature type="transmembrane region" description="Helical" evidence="1">
    <location>
        <begin position="59"/>
        <end position="80"/>
    </location>
</feature>